<evidence type="ECO:0000313" key="5">
    <source>
        <dbReference type="Proteomes" id="UP000282930"/>
    </source>
</evidence>
<protein>
    <submittedName>
        <fullName evidence="4">DUF881 domain-containing protein</fullName>
    </submittedName>
</protein>
<dbReference type="Gene3D" id="3.30.70.1880">
    <property type="entry name" value="Protein of unknown function DUF881"/>
    <property type="match status" value="1"/>
</dbReference>
<evidence type="ECO:0000256" key="2">
    <source>
        <dbReference type="SAM" id="Coils"/>
    </source>
</evidence>
<dbReference type="RefSeq" id="WP_127352355.1">
    <property type="nucleotide sequence ID" value="NZ_CP034791.1"/>
</dbReference>
<name>A0A3T0D855_9FIRM</name>
<evidence type="ECO:0000256" key="3">
    <source>
        <dbReference type="SAM" id="Phobius"/>
    </source>
</evidence>
<dbReference type="PANTHER" id="PTHR37313:SF2">
    <property type="entry name" value="UPF0749 PROTEIN YLXX"/>
    <property type="match status" value="1"/>
</dbReference>
<organism evidence="4 5">
    <name type="scientific">Caldicellulosiruptor changbaiensis</name>
    <dbReference type="NCBI Taxonomy" id="1222016"/>
    <lineage>
        <taxon>Bacteria</taxon>
        <taxon>Bacillati</taxon>
        <taxon>Bacillota</taxon>
        <taxon>Bacillota incertae sedis</taxon>
        <taxon>Caldicellulosiruptorales</taxon>
        <taxon>Caldicellulosiruptoraceae</taxon>
        <taxon>Caldicellulosiruptor</taxon>
    </lineage>
</organism>
<dbReference type="InterPro" id="IPR010273">
    <property type="entry name" value="DUF881"/>
</dbReference>
<keyword evidence="3" id="KW-1133">Transmembrane helix</keyword>
<proteinExistence type="inferred from homology"/>
<sequence length="247" mass="27192">MKVKIKKPTGGQVATAILLLILGILISMQIKSVRQSNELKNLEKARAIELAEQINQLRKENSSLRSQIYELESKIKEYQDSAASISKTTELLKDELDKVKILAGLTDVEVPGIVITLDDSKLPATANVDPNSFLLHDSDILQVINELRAAGAEAISINDQRVVSTTEIRCAGPTISINNTRYSAPYIIKAIGDPKILKNSLMMRGGIIDLLKEFSIEVKIEEASNIVIPRYTGTLKFNYAKIKSEGS</sequence>
<evidence type="ECO:0000313" key="4">
    <source>
        <dbReference type="EMBL" id="AZT90992.1"/>
    </source>
</evidence>
<feature type="coiled-coil region" evidence="2">
    <location>
        <begin position="40"/>
        <end position="81"/>
    </location>
</feature>
<reference evidence="4 5" key="1">
    <citation type="submission" date="2018-12" db="EMBL/GenBank/DDBJ databases">
        <title>Genome sequence from the cellulolytic species, Caldicellulosiruptor changbaiensis.</title>
        <authorList>
            <person name="Blumer-Schuette S.E."/>
            <person name="Mendoza C."/>
        </authorList>
    </citation>
    <scope>NUCLEOTIDE SEQUENCE [LARGE SCALE GENOMIC DNA]</scope>
    <source>
        <strain evidence="4 5">CBS-Z</strain>
    </source>
</reference>
<comment type="similarity">
    <text evidence="1">Belongs to the UPF0749 family.</text>
</comment>
<dbReference type="AlphaFoldDB" id="A0A3T0D855"/>
<dbReference type="PANTHER" id="PTHR37313">
    <property type="entry name" value="UPF0749 PROTEIN RV1825"/>
    <property type="match status" value="1"/>
</dbReference>
<keyword evidence="3" id="KW-0812">Transmembrane</keyword>
<keyword evidence="3" id="KW-0472">Membrane</keyword>
<keyword evidence="5" id="KW-1185">Reference proteome</keyword>
<keyword evidence="2" id="KW-0175">Coiled coil</keyword>
<gene>
    <name evidence="4" type="ORF">ELD05_10250</name>
</gene>
<dbReference type="Proteomes" id="UP000282930">
    <property type="component" value="Chromosome"/>
</dbReference>
<dbReference type="Pfam" id="PF05949">
    <property type="entry name" value="DUF881"/>
    <property type="match status" value="1"/>
</dbReference>
<dbReference type="EMBL" id="CP034791">
    <property type="protein sequence ID" value="AZT90992.1"/>
    <property type="molecule type" value="Genomic_DNA"/>
</dbReference>
<accession>A0A3T0D855</accession>
<dbReference type="KEGG" id="ccha:ELD05_10250"/>
<feature type="transmembrane region" description="Helical" evidence="3">
    <location>
        <begin position="12"/>
        <end position="30"/>
    </location>
</feature>
<evidence type="ECO:0000256" key="1">
    <source>
        <dbReference type="ARBA" id="ARBA00009108"/>
    </source>
</evidence>